<evidence type="ECO:0000313" key="2">
    <source>
        <dbReference type="EMBL" id="TDO26373.1"/>
    </source>
</evidence>
<sequence length="206" mass="23245">MKKLLLVCVTVAASLLFSNNAQSQVKIGYFDEQTLLSLFPGIDKIDTLMNSYVRDSLNVEYQYSVVEYQRRDSLFKKDSATMPAKARELAISELNNLYYKIANWQQYSQEMQQSKMDRLLLPYRQQMVAALQQVVAENKYTLVLKAEAISPYIDPSLSILDNLTIRTAIKLKLELPKEWTDAWKAAGGTIPGSTGAKPATPAPKKN</sequence>
<feature type="chain" id="PRO_5020257072" evidence="1">
    <location>
        <begin position="24"/>
        <end position="206"/>
    </location>
</feature>
<dbReference type="SMART" id="SM00935">
    <property type="entry name" value="OmpH"/>
    <property type="match status" value="1"/>
</dbReference>
<organism evidence="2 3">
    <name type="scientific">Sediminibacterium goheungense</name>
    <dbReference type="NCBI Taxonomy" id="1086393"/>
    <lineage>
        <taxon>Bacteria</taxon>
        <taxon>Pseudomonadati</taxon>
        <taxon>Bacteroidota</taxon>
        <taxon>Chitinophagia</taxon>
        <taxon>Chitinophagales</taxon>
        <taxon>Chitinophagaceae</taxon>
        <taxon>Sediminibacterium</taxon>
    </lineage>
</organism>
<keyword evidence="3" id="KW-1185">Reference proteome</keyword>
<dbReference type="RefSeq" id="WP_133474228.1">
    <property type="nucleotide sequence ID" value="NZ_SNWP01000011.1"/>
</dbReference>
<evidence type="ECO:0000256" key="1">
    <source>
        <dbReference type="SAM" id="SignalP"/>
    </source>
</evidence>
<accession>A0A4R6IUS0</accession>
<dbReference type="EMBL" id="SNWP01000011">
    <property type="protein sequence ID" value="TDO26373.1"/>
    <property type="molecule type" value="Genomic_DNA"/>
</dbReference>
<gene>
    <name evidence="2" type="ORF">BC659_1679</name>
</gene>
<proteinExistence type="predicted"/>
<dbReference type="GO" id="GO:0051082">
    <property type="term" value="F:unfolded protein binding"/>
    <property type="evidence" value="ECO:0007669"/>
    <property type="project" value="InterPro"/>
</dbReference>
<dbReference type="SUPFAM" id="SSF111384">
    <property type="entry name" value="OmpH-like"/>
    <property type="match status" value="1"/>
</dbReference>
<reference evidence="2 3" key="1">
    <citation type="submission" date="2019-03" db="EMBL/GenBank/DDBJ databases">
        <title>Genomic Encyclopedia of Archaeal and Bacterial Type Strains, Phase II (KMG-II): from individual species to whole genera.</title>
        <authorList>
            <person name="Goeker M."/>
        </authorList>
    </citation>
    <scope>NUCLEOTIDE SEQUENCE [LARGE SCALE GENOMIC DNA]</scope>
    <source>
        <strain evidence="2 3">DSM 28323</strain>
    </source>
</reference>
<feature type="signal peptide" evidence="1">
    <location>
        <begin position="1"/>
        <end position="23"/>
    </location>
</feature>
<dbReference type="AlphaFoldDB" id="A0A4R6IUS0"/>
<dbReference type="Gene3D" id="3.30.910.20">
    <property type="entry name" value="Skp domain"/>
    <property type="match status" value="1"/>
</dbReference>
<dbReference type="InterPro" id="IPR024930">
    <property type="entry name" value="Skp_dom_sf"/>
</dbReference>
<dbReference type="Pfam" id="PF03938">
    <property type="entry name" value="OmpH"/>
    <property type="match status" value="1"/>
</dbReference>
<dbReference type="InterPro" id="IPR005632">
    <property type="entry name" value="Chaperone_Skp"/>
</dbReference>
<protein>
    <submittedName>
        <fullName evidence="2">Outer membrane OmpH-like protein</fullName>
    </submittedName>
</protein>
<keyword evidence="1" id="KW-0732">Signal</keyword>
<dbReference type="OrthoDB" id="665329at2"/>
<evidence type="ECO:0000313" key="3">
    <source>
        <dbReference type="Proteomes" id="UP000295741"/>
    </source>
</evidence>
<dbReference type="Proteomes" id="UP000295741">
    <property type="component" value="Unassembled WGS sequence"/>
</dbReference>
<comment type="caution">
    <text evidence="2">The sequence shown here is derived from an EMBL/GenBank/DDBJ whole genome shotgun (WGS) entry which is preliminary data.</text>
</comment>
<name>A0A4R6IUS0_9BACT</name>